<comment type="pathway">
    <text evidence="1 8">Amino-acid biosynthesis; L-tryptophan biosynthesis; L-tryptophan from chorismate: step 5/5.</text>
</comment>
<keyword evidence="3 8" id="KW-0028">Amino-acid biosynthesis</keyword>
<organism evidence="10 11">
    <name type="scientific">Kurthia gibsonii</name>
    <dbReference type="NCBI Taxonomy" id="33946"/>
    <lineage>
        <taxon>Bacteria</taxon>
        <taxon>Bacillati</taxon>
        <taxon>Bacillota</taxon>
        <taxon>Bacilli</taxon>
        <taxon>Bacillales</taxon>
        <taxon>Caryophanaceae</taxon>
        <taxon>Kurthia</taxon>
    </lineage>
</organism>
<comment type="similarity">
    <text evidence="8 9">Belongs to the TrpA family.</text>
</comment>
<dbReference type="PANTHER" id="PTHR43406">
    <property type="entry name" value="TRYPTOPHAN SYNTHASE, ALPHA CHAIN"/>
    <property type="match status" value="1"/>
</dbReference>
<sequence>MTKTLQQVIEQKNEQGEKAFIPYIMAGDGGLTHTKETIRYLQQLGATAIEVGIPFSDPVADGPVIEKAGLRALAEGTNLRAILAMLEEIKEDVQTPLILMTYLNPLVHFGLQDFVKAATKANVKGLIIPDMPLEERDLIQPFLEGTDIALVQLVSLTSSKMRIQEIAEAAEGFIYAVTVNGTTGGQRDFQDHVMQHLKEIKSSVSLPVLAGFGISNRQTAEKMSEGIDGVIVGSAIVDALHRKDYDTIEQFFQKEPVETNL</sequence>
<dbReference type="InterPro" id="IPR011060">
    <property type="entry name" value="RibuloseP-bd_barrel"/>
</dbReference>
<dbReference type="EC" id="4.2.1.20" evidence="8"/>
<evidence type="ECO:0000256" key="6">
    <source>
        <dbReference type="ARBA" id="ARBA00023239"/>
    </source>
</evidence>
<keyword evidence="4 8" id="KW-0822">Tryptophan biosynthesis</keyword>
<dbReference type="CDD" id="cd04724">
    <property type="entry name" value="Tryptophan_synthase_alpha"/>
    <property type="match status" value="1"/>
</dbReference>
<dbReference type="SUPFAM" id="SSF51366">
    <property type="entry name" value="Ribulose-phoshate binding barrel"/>
    <property type="match status" value="1"/>
</dbReference>
<dbReference type="Pfam" id="PF00290">
    <property type="entry name" value="Trp_syntA"/>
    <property type="match status" value="1"/>
</dbReference>
<comment type="function">
    <text evidence="8">The alpha subunit is responsible for the aldol cleavage of indoleglycerol phosphate to indole and glyceraldehyde 3-phosphate.</text>
</comment>
<dbReference type="HAMAP" id="MF_00131">
    <property type="entry name" value="Trp_synth_alpha"/>
    <property type="match status" value="1"/>
</dbReference>
<evidence type="ECO:0000256" key="7">
    <source>
        <dbReference type="ARBA" id="ARBA00049047"/>
    </source>
</evidence>
<evidence type="ECO:0000313" key="11">
    <source>
        <dbReference type="Proteomes" id="UP001398420"/>
    </source>
</evidence>
<comment type="caution">
    <text evidence="10">The sequence shown here is derived from an EMBL/GenBank/DDBJ whole genome shotgun (WGS) entry which is preliminary data.</text>
</comment>
<dbReference type="GO" id="GO:0004834">
    <property type="term" value="F:tryptophan synthase activity"/>
    <property type="evidence" value="ECO:0007669"/>
    <property type="project" value="UniProtKB-EC"/>
</dbReference>
<dbReference type="Proteomes" id="UP001398420">
    <property type="component" value="Unassembled WGS sequence"/>
</dbReference>
<evidence type="ECO:0000313" key="10">
    <source>
        <dbReference type="EMBL" id="MEL5987923.1"/>
    </source>
</evidence>
<dbReference type="PANTHER" id="PTHR43406:SF1">
    <property type="entry name" value="TRYPTOPHAN SYNTHASE ALPHA CHAIN, CHLOROPLASTIC"/>
    <property type="match status" value="1"/>
</dbReference>
<reference evidence="10 11" key="1">
    <citation type="submission" date="2024-04" db="EMBL/GenBank/DDBJ databases">
        <authorList>
            <person name="Wu Y.S."/>
            <person name="Zhang L."/>
        </authorList>
    </citation>
    <scope>NUCLEOTIDE SEQUENCE [LARGE SCALE GENOMIC DNA]</scope>
    <source>
        <strain evidence="10 11">KG-01</strain>
    </source>
</reference>
<dbReference type="NCBIfam" id="TIGR00262">
    <property type="entry name" value="trpA"/>
    <property type="match status" value="1"/>
</dbReference>
<feature type="active site" description="Proton acceptor" evidence="8">
    <location>
        <position position="61"/>
    </location>
</feature>
<evidence type="ECO:0000256" key="2">
    <source>
        <dbReference type="ARBA" id="ARBA00011270"/>
    </source>
</evidence>
<keyword evidence="11" id="KW-1185">Reference proteome</keyword>
<evidence type="ECO:0000256" key="4">
    <source>
        <dbReference type="ARBA" id="ARBA00022822"/>
    </source>
</evidence>
<protein>
    <recommendedName>
        <fullName evidence="8">Tryptophan synthase alpha chain</fullName>
        <ecNumber evidence="8">4.2.1.20</ecNumber>
    </recommendedName>
</protein>
<evidence type="ECO:0000256" key="5">
    <source>
        <dbReference type="ARBA" id="ARBA00023141"/>
    </source>
</evidence>
<dbReference type="EMBL" id="JBCEWA010000004">
    <property type="protein sequence ID" value="MEL5987923.1"/>
    <property type="molecule type" value="Genomic_DNA"/>
</dbReference>
<feature type="active site" description="Proton acceptor" evidence="8">
    <location>
        <position position="50"/>
    </location>
</feature>
<dbReference type="InterPro" id="IPR018204">
    <property type="entry name" value="Trp_synthase_alpha_AS"/>
</dbReference>
<dbReference type="Gene3D" id="3.20.20.70">
    <property type="entry name" value="Aldolase class I"/>
    <property type="match status" value="1"/>
</dbReference>
<keyword evidence="6 8" id="KW-0456">Lyase</keyword>
<proteinExistence type="inferred from homology"/>
<dbReference type="PROSITE" id="PS00167">
    <property type="entry name" value="TRP_SYNTHASE_ALPHA"/>
    <property type="match status" value="1"/>
</dbReference>
<dbReference type="InterPro" id="IPR002028">
    <property type="entry name" value="Trp_synthase_suA"/>
</dbReference>
<comment type="subunit">
    <text evidence="2 8">Tetramer of two alpha and two beta chains.</text>
</comment>
<evidence type="ECO:0000256" key="9">
    <source>
        <dbReference type="RuleBase" id="RU003662"/>
    </source>
</evidence>
<evidence type="ECO:0000256" key="8">
    <source>
        <dbReference type="HAMAP-Rule" id="MF_00131"/>
    </source>
</evidence>
<evidence type="ECO:0000256" key="3">
    <source>
        <dbReference type="ARBA" id="ARBA00022605"/>
    </source>
</evidence>
<accession>A0ABU9LLM3</accession>
<keyword evidence="5 8" id="KW-0057">Aromatic amino acid biosynthesis</keyword>
<gene>
    <name evidence="8 10" type="primary">trpA</name>
    <name evidence="10" type="ORF">AAF454_05790</name>
</gene>
<name>A0ABU9LLM3_9BACL</name>
<evidence type="ECO:0000256" key="1">
    <source>
        <dbReference type="ARBA" id="ARBA00004733"/>
    </source>
</evidence>
<dbReference type="RefSeq" id="WP_342302783.1">
    <property type="nucleotide sequence ID" value="NZ_JBCEWA010000004.1"/>
</dbReference>
<dbReference type="InterPro" id="IPR013785">
    <property type="entry name" value="Aldolase_TIM"/>
</dbReference>
<comment type="catalytic activity">
    <reaction evidence="7 8">
        <text>(1S,2R)-1-C-(indol-3-yl)glycerol 3-phosphate + L-serine = D-glyceraldehyde 3-phosphate + L-tryptophan + H2O</text>
        <dbReference type="Rhea" id="RHEA:10532"/>
        <dbReference type="ChEBI" id="CHEBI:15377"/>
        <dbReference type="ChEBI" id="CHEBI:33384"/>
        <dbReference type="ChEBI" id="CHEBI:57912"/>
        <dbReference type="ChEBI" id="CHEBI:58866"/>
        <dbReference type="ChEBI" id="CHEBI:59776"/>
        <dbReference type="EC" id="4.2.1.20"/>
    </reaction>
</comment>